<keyword evidence="1" id="KW-0732">Signal</keyword>
<dbReference type="InterPro" id="IPR029051">
    <property type="entry name" value="DUF4352"/>
</dbReference>
<dbReference type="RefSeq" id="WP_092874113.1">
    <property type="nucleotide sequence ID" value="NZ_FOJY01000021.1"/>
</dbReference>
<organism evidence="3 4">
    <name type="scientific">Acetitomaculum ruminis DSM 5522</name>
    <dbReference type="NCBI Taxonomy" id="1120918"/>
    <lineage>
        <taxon>Bacteria</taxon>
        <taxon>Bacillati</taxon>
        <taxon>Bacillota</taxon>
        <taxon>Clostridia</taxon>
        <taxon>Lachnospirales</taxon>
        <taxon>Lachnospiraceae</taxon>
        <taxon>Acetitomaculum</taxon>
    </lineage>
</organism>
<evidence type="ECO:0000256" key="1">
    <source>
        <dbReference type="ARBA" id="ARBA00022729"/>
    </source>
</evidence>
<evidence type="ECO:0000313" key="4">
    <source>
        <dbReference type="Proteomes" id="UP000198838"/>
    </source>
</evidence>
<name>A0A1I1A3A8_9FIRM</name>
<reference evidence="3 4" key="1">
    <citation type="submission" date="2016-10" db="EMBL/GenBank/DDBJ databases">
        <authorList>
            <person name="de Groot N.N."/>
        </authorList>
    </citation>
    <scope>NUCLEOTIDE SEQUENCE [LARGE SCALE GENOMIC DNA]</scope>
    <source>
        <strain evidence="3 4">DSM 5522</strain>
    </source>
</reference>
<gene>
    <name evidence="3" type="ORF">SAMN05216249_1212</name>
</gene>
<dbReference type="Pfam" id="PF11611">
    <property type="entry name" value="DUF4352"/>
    <property type="match status" value="1"/>
</dbReference>
<evidence type="ECO:0000313" key="3">
    <source>
        <dbReference type="EMBL" id="SFB32494.1"/>
    </source>
</evidence>
<evidence type="ECO:0000259" key="2">
    <source>
        <dbReference type="Pfam" id="PF11611"/>
    </source>
</evidence>
<protein>
    <recommendedName>
        <fullName evidence="2">DUF4352 domain-containing protein</fullName>
    </recommendedName>
</protein>
<sequence>MKKKKILIILVLICISILYFMQCFKVNKAYPAPEIVNVKKGDSVDINGLSYKVLGHDLKDMEDFKKHIPTYAKYDDVFSLKCDYNILIVDLEVKNNTKNNYSFQIYDICIESCGFTNGVSDDYEFEKEEDNQKSFDIKPGESVKVKLTYSLAEKMFNKSIWENIENTKFVLVPSLYPKNVRMEI</sequence>
<accession>A0A1I1A3A8</accession>
<dbReference type="AlphaFoldDB" id="A0A1I1A3A8"/>
<feature type="domain" description="DUF4352" evidence="2">
    <location>
        <begin position="39"/>
        <end position="151"/>
    </location>
</feature>
<proteinExistence type="predicted"/>
<dbReference type="EMBL" id="FOJY01000021">
    <property type="protein sequence ID" value="SFB32494.1"/>
    <property type="molecule type" value="Genomic_DNA"/>
</dbReference>
<dbReference type="Gene3D" id="2.60.40.1240">
    <property type="match status" value="1"/>
</dbReference>
<dbReference type="InterPro" id="IPR029050">
    <property type="entry name" value="Immunoprotect_excell_Ig-like"/>
</dbReference>
<dbReference type="Proteomes" id="UP000198838">
    <property type="component" value="Unassembled WGS sequence"/>
</dbReference>
<keyword evidence="4" id="KW-1185">Reference proteome</keyword>
<dbReference type="OrthoDB" id="2066451at2"/>